<dbReference type="EMBL" id="OZ034814">
    <property type="protein sequence ID" value="CAL1359486.1"/>
    <property type="molecule type" value="Genomic_DNA"/>
</dbReference>
<evidence type="ECO:0008006" key="3">
    <source>
        <dbReference type="Google" id="ProtNLM"/>
    </source>
</evidence>
<dbReference type="Proteomes" id="UP001497516">
    <property type="component" value="Chromosome 10"/>
</dbReference>
<gene>
    <name evidence="1" type="ORF">LTRI10_LOCUS6968</name>
</gene>
<keyword evidence="2" id="KW-1185">Reference proteome</keyword>
<name>A0AAV2CTN9_9ROSI</name>
<organism evidence="1 2">
    <name type="scientific">Linum trigynum</name>
    <dbReference type="NCBI Taxonomy" id="586398"/>
    <lineage>
        <taxon>Eukaryota</taxon>
        <taxon>Viridiplantae</taxon>
        <taxon>Streptophyta</taxon>
        <taxon>Embryophyta</taxon>
        <taxon>Tracheophyta</taxon>
        <taxon>Spermatophyta</taxon>
        <taxon>Magnoliopsida</taxon>
        <taxon>eudicotyledons</taxon>
        <taxon>Gunneridae</taxon>
        <taxon>Pentapetalae</taxon>
        <taxon>rosids</taxon>
        <taxon>fabids</taxon>
        <taxon>Malpighiales</taxon>
        <taxon>Linaceae</taxon>
        <taxon>Linum</taxon>
    </lineage>
</organism>
<evidence type="ECO:0000313" key="2">
    <source>
        <dbReference type="Proteomes" id="UP001497516"/>
    </source>
</evidence>
<proteinExistence type="predicted"/>
<protein>
    <recommendedName>
        <fullName evidence="3">Ribosomal protein S11</fullName>
    </recommendedName>
</protein>
<dbReference type="AlphaFoldDB" id="A0AAV2CTN9"/>
<sequence>MSRSSERSYCITRTESPTRPRLVIWTVAAFLSKKLAIRDDMDCLFSLDTQIPTSAMRLNVTNPRAKVPLLKLRTMRITLANFKGRITSSKIIQLGLTPKTNLFLDLLSKGLFHTARLTMKKRYLQGLKFGMKFAQKLHKTRARTLLQHFF</sequence>
<evidence type="ECO:0000313" key="1">
    <source>
        <dbReference type="EMBL" id="CAL1359486.1"/>
    </source>
</evidence>
<reference evidence="1 2" key="1">
    <citation type="submission" date="2024-04" db="EMBL/GenBank/DDBJ databases">
        <authorList>
            <person name="Fracassetti M."/>
        </authorList>
    </citation>
    <scope>NUCLEOTIDE SEQUENCE [LARGE SCALE GENOMIC DNA]</scope>
</reference>
<accession>A0AAV2CTN9</accession>